<dbReference type="Proteomes" id="UP000092665">
    <property type="component" value="Unassembled WGS sequence"/>
</dbReference>
<feature type="domain" description="Transglycosylase SLT" evidence="2">
    <location>
        <begin position="41"/>
        <end position="160"/>
    </location>
</feature>
<dbReference type="Gene3D" id="1.10.530.10">
    <property type="match status" value="1"/>
</dbReference>
<organism evidence="3 4">
    <name type="scientific">Photorhabdus namnaonensis</name>
    <dbReference type="NCBI Taxonomy" id="1851568"/>
    <lineage>
        <taxon>Bacteria</taxon>
        <taxon>Pseudomonadati</taxon>
        <taxon>Pseudomonadota</taxon>
        <taxon>Gammaproteobacteria</taxon>
        <taxon>Enterobacterales</taxon>
        <taxon>Morganellaceae</taxon>
        <taxon>Photorhabdus</taxon>
    </lineage>
</organism>
<name>A0A1B8YB62_9GAMM</name>
<evidence type="ECO:0000313" key="3">
    <source>
        <dbReference type="EMBL" id="OCA52305.1"/>
    </source>
</evidence>
<gene>
    <name evidence="3" type="ORF">Phpb_04660</name>
</gene>
<evidence type="ECO:0000256" key="1">
    <source>
        <dbReference type="SAM" id="SignalP"/>
    </source>
</evidence>
<dbReference type="EMBL" id="LOIC01000105">
    <property type="protein sequence ID" value="OCA52305.1"/>
    <property type="molecule type" value="Genomic_DNA"/>
</dbReference>
<keyword evidence="1" id="KW-0732">Signal</keyword>
<dbReference type="InterPro" id="IPR008258">
    <property type="entry name" value="Transglycosylase_SLT_dom_1"/>
</dbReference>
<feature type="signal peptide" evidence="1">
    <location>
        <begin position="1"/>
        <end position="23"/>
    </location>
</feature>
<proteinExistence type="predicted"/>
<sequence length="207" mass="23072" precursor="true">MACGGILSLAVAGSLFWMTEGMAAAVKQVVPPGYQQIARVHGVPAEMLYALALAESAKRLPQEKHERPWPWTLNVAGKSYRYATRQAVWQALQGFMRSVPLKRIDVGITQVNLGWNGHYFRSYWDALDPYTNLHAAARILKTCYQSNPGSWLNAAGCYHHPAGGQPASKYRKIVARKLSTLETRYLVLSTNIAVANTTQTWIEPKEK</sequence>
<evidence type="ECO:0000259" key="2">
    <source>
        <dbReference type="Pfam" id="PF01464"/>
    </source>
</evidence>
<accession>A0A1B8YB62</accession>
<dbReference type="InterPro" id="IPR023346">
    <property type="entry name" value="Lysozyme-like_dom_sf"/>
</dbReference>
<dbReference type="PATRIC" id="fig|29488.15.peg.5122"/>
<protein>
    <submittedName>
        <fullName evidence="3">Transglycosylase SLT domain protein</fullName>
    </submittedName>
</protein>
<keyword evidence="4" id="KW-1185">Reference proteome</keyword>
<dbReference type="AlphaFoldDB" id="A0A1B8YB62"/>
<reference evidence="4" key="1">
    <citation type="submission" date="2015-11" db="EMBL/GenBank/DDBJ databases">
        <authorList>
            <person name="Tobias N.J."/>
            <person name="Mishra B."/>
            <person name="Gupta D.K."/>
            <person name="Thines M."/>
            <person name="Stinear T.P."/>
            <person name="Bode H.B."/>
        </authorList>
    </citation>
    <scope>NUCLEOTIDE SEQUENCE [LARGE SCALE GENOMIC DNA]</scope>
    <source>
        <strain evidence="4">PB45.5</strain>
    </source>
</reference>
<comment type="caution">
    <text evidence="3">The sequence shown here is derived from an EMBL/GenBank/DDBJ whole genome shotgun (WGS) entry which is preliminary data.</text>
</comment>
<dbReference type="Pfam" id="PF01464">
    <property type="entry name" value="SLT"/>
    <property type="match status" value="1"/>
</dbReference>
<evidence type="ECO:0000313" key="4">
    <source>
        <dbReference type="Proteomes" id="UP000092665"/>
    </source>
</evidence>
<dbReference type="SUPFAM" id="SSF53955">
    <property type="entry name" value="Lysozyme-like"/>
    <property type="match status" value="1"/>
</dbReference>
<dbReference type="RefSeq" id="WP_420848372.1">
    <property type="nucleotide sequence ID" value="NZ_CAWMQN010000105.1"/>
</dbReference>
<feature type="chain" id="PRO_5008619680" evidence="1">
    <location>
        <begin position="24"/>
        <end position="207"/>
    </location>
</feature>